<dbReference type="Gene3D" id="3.80.10.10">
    <property type="entry name" value="Ribonuclease Inhibitor"/>
    <property type="match status" value="1"/>
</dbReference>
<evidence type="ECO:0000313" key="1">
    <source>
        <dbReference type="EMBL" id="KAI9276653.1"/>
    </source>
</evidence>
<keyword evidence="2" id="KW-1185">Reference proteome</keyword>
<comment type="caution">
    <text evidence="1">The sequence shown here is derived from an EMBL/GenBank/DDBJ whole genome shotgun (WGS) entry which is preliminary data.</text>
</comment>
<gene>
    <name evidence="1" type="ORF">BDA99DRAFT_531756</name>
</gene>
<dbReference type="Proteomes" id="UP001209540">
    <property type="component" value="Unassembled WGS sequence"/>
</dbReference>
<dbReference type="InterPro" id="IPR036047">
    <property type="entry name" value="F-box-like_dom_sf"/>
</dbReference>
<dbReference type="InterPro" id="IPR011990">
    <property type="entry name" value="TPR-like_helical_dom_sf"/>
</dbReference>
<reference evidence="1" key="2">
    <citation type="submission" date="2023-02" db="EMBL/GenBank/DDBJ databases">
        <authorList>
            <consortium name="DOE Joint Genome Institute"/>
            <person name="Mondo S.J."/>
            <person name="Chang Y."/>
            <person name="Wang Y."/>
            <person name="Ahrendt S."/>
            <person name="Andreopoulos W."/>
            <person name="Barry K."/>
            <person name="Beard J."/>
            <person name="Benny G.L."/>
            <person name="Blankenship S."/>
            <person name="Bonito G."/>
            <person name="Cuomo C."/>
            <person name="Desiro A."/>
            <person name="Gervers K.A."/>
            <person name="Hundley H."/>
            <person name="Kuo A."/>
            <person name="LaButti K."/>
            <person name="Lang B.F."/>
            <person name="Lipzen A."/>
            <person name="O'Donnell K."/>
            <person name="Pangilinan J."/>
            <person name="Reynolds N."/>
            <person name="Sandor L."/>
            <person name="Smith M.W."/>
            <person name="Tsang A."/>
            <person name="Grigoriev I.V."/>
            <person name="Stajich J.E."/>
            <person name="Spatafora J.W."/>
        </authorList>
    </citation>
    <scope>NUCLEOTIDE SEQUENCE</scope>
    <source>
        <strain evidence="1">RSA 2281</strain>
    </source>
</reference>
<sequence length="672" mass="77555">MMPNQESAKHRTRSSLDSSSKCSEINFLTKEKLCSMNPEEIRNVILPSIQDAINRNSNDEVIQQSNFLIDNVENEELLVSAIKLQIKAWRNKGNLIEQLQRAETLITMVPEDPEGYINAADVYSARGQQKSVMDITKKGMKNVPNTTDAYEELARQYYVAETRMLKRVDILGQLPWDLACGVIEYLPQLNLDEWLQISPSWRELVLGYPIIWRIFVFTNRRDSLFAEVIQYIEEVDVCAEAEDEEIPVLDKFIEALGSFQFPRLRRLEIYTECWDHDRYNSTLSSVSTTVTELELQINGEQPISLSRILMDFRNLTSLGYICEKKDQQYFTVSTLPYTTILRYINIKNELPHPIRGGQLDGLLKSVPYARKIILTNFGEEVLPTIHEYCPDLTALELNVDYNKTYSNFILQEIPDDVKGLQYMVLERVESIGYVKDLMESHQNTLKELNINMCLSGNPDRLSTTPLPNVETLTLNMNIAPAEEHHIISLIRHCPSTRILTFDYRCHQSITNNTFQAIGLLQYLEELVIYDVDILIDEADEATVIRSFQRLRNLKNVKIDRCDGTTKVLLNAVSHIFNLERVSISGKNNWTLDDFQEFTRKLSMLKHLRTVIFSRIEVSVDALKEFQKSNSVESILIRSFEGIVADKVREALPSHISVKFIKLYQDEIPEYPL</sequence>
<dbReference type="Gene3D" id="1.25.40.10">
    <property type="entry name" value="Tetratricopeptide repeat domain"/>
    <property type="match status" value="1"/>
</dbReference>
<name>A0AAD5KA36_9FUNG</name>
<accession>A0AAD5KA36</accession>
<evidence type="ECO:0000313" key="2">
    <source>
        <dbReference type="Proteomes" id="UP001209540"/>
    </source>
</evidence>
<organism evidence="1 2">
    <name type="scientific">Phascolomyces articulosus</name>
    <dbReference type="NCBI Taxonomy" id="60185"/>
    <lineage>
        <taxon>Eukaryota</taxon>
        <taxon>Fungi</taxon>
        <taxon>Fungi incertae sedis</taxon>
        <taxon>Mucoromycota</taxon>
        <taxon>Mucoromycotina</taxon>
        <taxon>Mucoromycetes</taxon>
        <taxon>Mucorales</taxon>
        <taxon>Lichtheimiaceae</taxon>
        <taxon>Phascolomyces</taxon>
    </lineage>
</organism>
<evidence type="ECO:0008006" key="3">
    <source>
        <dbReference type="Google" id="ProtNLM"/>
    </source>
</evidence>
<dbReference type="InterPro" id="IPR032675">
    <property type="entry name" value="LRR_dom_sf"/>
</dbReference>
<reference evidence="1" key="1">
    <citation type="journal article" date="2022" name="IScience">
        <title>Evolution of zygomycete secretomes and the origins of terrestrial fungal ecologies.</title>
        <authorList>
            <person name="Chang Y."/>
            <person name="Wang Y."/>
            <person name="Mondo S."/>
            <person name="Ahrendt S."/>
            <person name="Andreopoulos W."/>
            <person name="Barry K."/>
            <person name="Beard J."/>
            <person name="Benny G.L."/>
            <person name="Blankenship S."/>
            <person name="Bonito G."/>
            <person name="Cuomo C."/>
            <person name="Desiro A."/>
            <person name="Gervers K.A."/>
            <person name="Hundley H."/>
            <person name="Kuo A."/>
            <person name="LaButti K."/>
            <person name="Lang B.F."/>
            <person name="Lipzen A."/>
            <person name="O'Donnell K."/>
            <person name="Pangilinan J."/>
            <person name="Reynolds N."/>
            <person name="Sandor L."/>
            <person name="Smith M.E."/>
            <person name="Tsang A."/>
            <person name="Grigoriev I.V."/>
            <person name="Stajich J.E."/>
            <person name="Spatafora J.W."/>
        </authorList>
    </citation>
    <scope>NUCLEOTIDE SEQUENCE</scope>
    <source>
        <strain evidence="1">RSA 2281</strain>
    </source>
</reference>
<protein>
    <recommendedName>
        <fullName evidence="3">F-box domain-containing protein</fullName>
    </recommendedName>
</protein>
<dbReference type="SUPFAM" id="SSF52047">
    <property type="entry name" value="RNI-like"/>
    <property type="match status" value="1"/>
</dbReference>
<dbReference type="EMBL" id="JAIXMP010000002">
    <property type="protein sequence ID" value="KAI9276653.1"/>
    <property type="molecule type" value="Genomic_DNA"/>
</dbReference>
<dbReference type="SUPFAM" id="SSF81383">
    <property type="entry name" value="F-box domain"/>
    <property type="match status" value="1"/>
</dbReference>
<proteinExistence type="predicted"/>
<dbReference type="AlphaFoldDB" id="A0AAD5KA36"/>